<accession>A0A7W6FRG0</accession>
<dbReference type="RefSeq" id="WP_188072516.1">
    <property type="nucleotide sequence ID" value="NZ_BSPS01000125.1"/>
</dbReference>
<keyword evidence="2" id="KW-0472">Membrane</keyword>
<feature type="region of interest" description="Disordered" evidence="1">
    <location>
        <begin position="1"/>
        <end position="30"/>
    </location>
</feature>
<keyword evidence="2" id="KW-1133">Transmembrane helix</keyword>
<dbReference type="EMBL" id="JACIDT010000009">
    <property type="protein sequence ID" value="MBB3927014.1"/>
    <property type="molecule type" value="Genomic_DNA"/>
</dbReference>
<dbReference type="Proteomes" id="UP000571950">
    <property type="component" value="Unassembled WGS sequence"/>
</dbReference>
<keyword evidence="2" id="KW-0812">Transmembrane</keyword>
<keyword evidence="4" id="KW-1185">Reference proteome</keyword>
<feature type="transmembrane region" description="Helical" evidence="2">
    <location>
        <begin position="58"/>
        <end position="80"/>
    </location>
</feature>
<evidence type="ECO:0000256" key="2">
    <source>
        <dbReference type="SAM" id="Phobius"/>
    </source>
</evidence>
<evidence type="ECO:0000313" key="3">
    <source>
        <dbReference type="EMBL" id="MBB3927014.1"/>
    </source>
</evidence>
<sequence length="81" mass="9016">MMRQQEGQSLFHPGAGRAGPDPGRRRLRRERDGVVVTVRGNRIHVPDMKSLPGERLRLGVAVALLCGALFWGGLLCWLWLA</sequence>
<dbReference type="AlphaFoldDB" id="A0A7W6FRG0"/>
<evidence type="ECO:0000256" key="1">
    <source>
        <dbReference type="SAM" id="MobiDB-lite"/>
    </source>
</evidence>
<proteinExistence type="predicted"/>
<comment type="caution">
    <text evidence="3">The sequence shown here is derived from an EMBL/GenBank/DDBJ whole genome shotgun (WGS) entry which is preliminary data.</text>
</comment>
<organism evidence="3 4">
    <name type="scientific">Sphingobium jiangsuense</name>
    <dbReference type="NCBI Taxonomy" id="870476"/>
    <lineage>
        <taxon>Bacteria</taxon>
        <taxon>Pseudomonadati</taxon>
        <taxon>Pseudomonadota</taxon>
        <taxon>Alphaproteobacteria</taxon>
        <taxon>Sphingomonadales</taxon>
        <taxon>Sphingomonadaceae</taxon>
        <taxon>Sphingobium</taxon>
    </lineage>
</organism>
<protein>
    <submittedName>
        <fullName evidence="3">Uncharacterized protein</fullName>
    </submittedName>
</protein>
<reference evidence="3 4" key="1">
    <citation type="submission" date="2020-08" db="EMBL/GenBank/DDBJ databases">
        <title>Genomic Encyclopedia of Type Strains, Phase IV (KMG-IV): sequencing the most valuable type-strain genomes for metagenomic binning, comparative biology and taxonomic classification.</title>
        <authorList>
            <person name="Goeker M."/>
        </authorList>
    </citation>
    <scope>NUCLEOTIDE SEQUENCE [LARGE SCALE GENOMIC DNA]</scope>
    <source>
        <strain evidence="3 4">DSM 26189</strain>
    </source>
</reference>
<name>A0A7W6FRG0_9SPHN</name>
<evidence type="ECO:0000313" key="4">
    <source>
        <dbReference type="Proteomes" id="UP000571950"/>
    </source>
</evidence>
<gene>
    <name evidence="3" type="ORF">GGR43_002737</name>
</gene>